<reference evidence="1" key="1">
    <citation type="submission" date="2020-11" db="EMBL/GenBank/DDBJ databases">
        <authorList>
            <consortium name="DOE Joint Genome Institute"/>
            <person name="Ahrendt S."/>
            <person name="Riley R."/>
            <person name="Andreopoulos W."/>
            <person name="Labutti K."/>
            <person name="Pangilinan J."/>
            <person name="Ruiz-Duenas F.J."/>
            <person name="Barrasa J.M."/>
            <person name="Sanchez-Garcia M."/>
            <person name="Camarero S."/>
            <person name="Miyauchi S."/>
            <person name="Serrano A."/>
            <person name="Linde D."/>
            <person name="Babiker R."/>
            <person name="Drula E."/>
            <person name="Ayuso-Fernandez I."/>
            <person name="Pacheco R."/>
            <person name="Padilla G."/>
            <person name="Ferreira P."/>
            <person name="Barriuso J."/>
            <person name="Kellner H."/>
            <person name="Castanera R."/>
            <person name="Alfaro M."/>
            <person name="Ramirez L."/>
            <person name="Pisabarro A.G."/>
            <person name="Kuo A."/>
            <person name="Tritt A."/>
            <person name="Lipzen A."/>
            <person name="He G."/>
            <person name="Yan M."/>
            <person name="Ng V."/>
            <person name="Cullen D."/>
            <person name="Martin F."/>
            <person name="Rosso M.-N."/>
            <person name="Henrissat B."/>
            <person name="Hibbett D."/>
            <person name="Martinez A.T."/>
            <person name="Grigoriev I.V."/>
        </authorList>
    </citation>
    <scope>NUCLEOTIDE SEQUENCE</scope>
    <source>
        <strain evidence="1">CIRM-BRFM 674</strain>
    </source>
</reference>
<evidence type="ECO:0000313" key="1">
    <source>
        <dbReference type="EMBL" id="KAF9480653.1"/>
    </source>
</evidence>
<name>A0A9P6D2G8_9AGAR</name>
<dbReference type="Proteomes" id="UP000807469">
    <property type="component" value="Unassembled WGS sequence"/>
</dbReference>
<comment type="caution">
    <text evidence="1">The sequence shown here is derived from an EMBL/GenBank/DDBJ whole genome shotgun (WGS) entry which is preliminary data.</text>
</comment>
<keyword evidence="2" id="KW-1185">Reference proteome</keyword>
<evidence type="ECO:0000313" key="2">
    <source>
        <dbReference type="Proteomes" id="UP000807469"/>
    </source>
</evidence>
<feature type="non-terminal residue" evidence="1">
    <location>
        <position position="81"/>
    </location>
</feature>
<dbReference type="AlphaFoldDB" id="A0A9P6D2G8"/>
<proteinExistence type="predicted"/>
<dbReference type="EMBL" id="MU155191">
    <property type="protein sequence ID" value="KAF9480653.1"/>
    <property type="molecule type" value="Genomic_DNA"/>
</dbReference>
<protein>
    <submittedName>
        <fullName evidence="1">Uncharacterized protein</fullName>
    </submittedName>
</protein>
<organism evidence="1 2">
    <name type="scientific">Pholiota conissans</name>
    <dbReference type="NCBI Taxonomy" id="109636"/>
    <lineage>
        <taxon>Eukaryota</taxon>
        <taxon>Fungi</taxon>
        <taxon>Dikarya</taxon>
        <taxon>Basidiomycota</taxon>
        <taxon>Agaricomycotina</taxon>
        <taxon>Agaricomycetes</taxon>
        <taxon>Agaricomycetidae</taxon>
        <taxon>Agaricales</taxon>
        <taxon>Agaricineae</taxon>
        <taxon>Strophariaceae</taxon>
        <taxon>Pholiota</taxon>
    </lineage>
</organism>
<accession>A0A9P6D2G8</accession>
<gene>
    <name evidence="1" type="ORF">BDN70DRAFT_877370</name>
</gene>
<sequence length="81" mass="9025">MTPTLPRFAHAYPYYPIPSNAPLLPARFPSPRHHHFLLSDAVTISADEKFARIAKLTTPTEDTYVFRGNWPVGFAASAQQG</sequence>